<name>A0A542EGA0_9MICO</name>
<evidence type="ECO:0000259" key="2">
    <source>
        <dbReference type="Pfam" id="PF07883"/>
    </source>
</evidence>
<reference evidence="3 4" key="1">
    <citation type="submission" date="2019-06" db="EMBL/GenBank/DDBJ databases">
        <title>Sequencing the genomes of 1000 actinobacteria strains.</title>
        <authorList>
            <person name="Klenk H.-P."/>
        </authorList>
    </citation>
    <scope>NUCLEOTIDE SEQUENCE [LARGE SCALE GENOMIC DNA]</scope>
    <source>
        <strain evidence="3 4">DSM 19828</strain>
    </source>
</reference>
<dbReference type="GO" id="GO:0051213">
    <property type="term" value="F:dioxygenase activity"/>
    <property type="evidence" value="ECO:0007669"/>
    <property type="project" value="UniProtKB-KW"/>
</dbReference>
<keyword evidence="3" id="KW-0223">Dioxygenase</keyword>
<protein>
    <submittedName>
        <fullName evidence="3">Quercetin dioxygenase-like cupin family protein</fullName>
    </submittedName>
</protein>
<dbReference type="Gene3D" id="2.60.120.10">
    <property type="entry name" value="Jelly Rolls"/>
    <property type="match status" value="1"/>
</dbReference>
<sequence length="110" mass="11567">MKTVRLDDVYPDERERAGESKVGRSALTLKGGGGQTLGQVLLTMNAGSQLADHNNPGEATLLVLSGEVTLGWADGSARLKAGEYTVIPQTKHRLDAHADSVVLLSVARTG</sequence>
<organism evidence="3 4">
    <name type="scientific">Yimella lutea</name>
    <dbReference type="NCBI Taxonomy" id="587872"/>
    <lineage>
        <taxon>Bacteria</taxon>
        <taxon>Bacillati</taxon>
        <taxon>Actinomycetota</taxon>
        <taxon>Actinomycetes</taxon>
        <taxon>Micrococcales</taxon>
        <taxon>Dermacoccaceae</taxon>
        <taxon>Yimella</taxon>
    </lineage>
</organism>
<gene>
    <name evidence="3" type="ORF">FB459_1794</name>
</gene>
<feature type="domain" description="Cupin type-2" evidence="2">
    <location>
        <begin position="41"/>
        <end position="100"/>
    </location>
</feature>
<proteinExistence type="predicted"/>
<dbReference type="InterPro" id="IPR011051">
    <property type="entry name" value="RmlC_Cupin_sf"/>
</dbReference>
<dbReference type="OrthoDB" id="5190473at2"/>
<dbReference type="InterPro" id="IPR014710">
    <property type="entry name" value="RmlC-like_jellyroll"/>
</dbReference>
<dbReference type="Pfam" id="PF07883">
    <property type="entry name" value="Cupin_2"/>
    <property type="match status" value="1"/>
</dbReference>
<comment type="caution">
    <text evidence="3">The sequence shown here is derived from an EMBL/GenBank/DDBJ whole genome shotgun (WGS) entry which is preliminary data.</text>
</comment>
<accession>A0A542EGA0</accession>
<dbReference type="RefSeq" id="WP_141928175.1">
    <property type="nucleotide sequence ID" value="NZ_BAABCI010000014.1"/>
</dbReference>
<dbReference type="Proteomes" id="UP000320806">
    <property type="component" value="Unassembled WGS sequence"/>
</dbReference>
<dbReference type="InterPro" id="IPR013096">
    <property type="entry name" value="Cupin_2"/>
</dbReference>
<evidence type="ECO:0000256" key="1">
    <source>
        <dbReference type="SAM" id="MobiDB-lite"/>
    </source>
</evidence>
<keyword evidence="3" id="KW-0560">Oxidoreductase</keyword>
<feature type="compositionally biased region" description="Basic and acidic residues" evidence="1">
    <location>
        <begin position="1"/>
        <end position="22"/>
    </location>
</feature>
<dbReference type="AlphaFoldDB" id="A0A542EGA0"/>
<evidence type="ECO:0000313" key="3">
    <source>
        <dbReference type="EMBL" id="TQJ14339.1"/>
    </source>
</evidence>
<evidence type="ECO:0000313" key="4">
    <source>
        <dbReference type="Proteomes" id="UP000320806"/>
    </source>
</evidence>
<dbReference type="SUPFAM" id="SSF51182">
    <property type="entry name" value="RmlC-like cupins"/>
    <property type="match status" value="1"/>
</dbReference>
<dbReference type="EMBL" id="VFMO01000001">
    <property type="protein sequence ID" value="TQJ14339.1"/>
    <property type="molecule type" value="Genomic_DNA"/>
</dbReference>
<keyword evidence="4" id="KW-1185">Reference proteome</keyword>
<feature type="region of interest" description="Disordered" evidence="1">
    <location>
        <begin position="1"/>
        <end position="27"/>
    </location>
</feature>